<feature type="transmembrane region" description="Helical" evidence="2">
    <location>
        <begin position="41"/>
        <end position="62"/>
    </location>
</feature>
<organism evidence="4 5">
    <name type="scientific">Bifidobacterium magnum</name>
    <dbReference type="NCBI Taxonomy" id="1692"/>
    <lineage>
        <taxon>Bacteria</taxon>
        <taxon>Bacillati</taxon>
        <taxon>Actinomycetota</taxon>
        <taxon>Actinomycetes</taxon>
        <taxon>Bifidobacteriales</taxon>
        <taxon>Bifidobacteriaceae</taxon>
        <taxon>Bifidobacterium</taxon>
    </lineage>
</organism>
<reference evidence="4 5" key="1">
    <citation type="submission" date="2014-03" db="EMBL/GenBank/DDBJ databases">
        <title>Genomics of Bifidobacteria.</title>
        <authorList>
            <person name="Ventura M."/>
            <person name="Milani C."/>
            <person name="Lugli G.A."/>
        </authorList>
    </citation>
    <scope>NUCLEOTIDE SEQUENCE [LARGE SCALE GENOMIC DNA]</scope>
    <source>
        <strain evidence="4 5">LMG 11591</strain>
    </source>
</reference>
<evidence type="ECO:0000313" key="5">
    <source>
        <dbReference type="Proteomes" id="UP000029052"/>
    </source>
</evidence>
<dbReference type="RefSeq" id="WP_022860275.1">
    <property type="nucleotide sequence ID" value="NZ_JGZB01000007.1"/>
</dbReference>
<accession>A0A087B9V9</accession>
<sequence>MAQPNANKSNHKSRAERREAERLAQQARFEQAAKERKQQTIIGVIVIAVVVVLLVIAGVAVWRNLHPASSNNAASDETADQAYSALQAVETKPSKADDKGGILISKDGYGKKVADAPTVGIYMDFLCPGCGNLNRNLDADLIKMMNAGQINIDLHFMSFMDRYSTDEYSSRAANAALYIAEHDDNPDHLLEYVTNLYKKDFQPEEGPDYQSVSNDQLKAQMKKAGVSDDVADKAFDGTYKDWLDAINTYTPKREELWNTSGSLKGSMSTPTVTINGYFWDMNQLTLADVSIPDGFLESIGLKKADVGVAGDMPSIGAKGKPISVATGSEEK</sequence>
<comment type="caution">
    <text evidence="4">The sequence shown here is derived from an EMBL/GenBank/DDBJ whole genome shotgun (WGS) entry which is preliminary data.</text>
</comment>
<evidence type="ECO:0000256" key="2">
    <source>
        <dbReference type="SAM" id="Phobius"/>
    </source>
</evidence>
<dbReference type="Pfam" id="PF13462">
    <property type="entry name" value="Thioredoxin_4"/>
    <property type="match status" value="1"/>
</dbReference>
<name>A0A087B9V9_9BIFI</name>
<feature type="region of interest" description="Disordered" evidence="1">
    <location>
        <begin position="1"/>
        <end position="22"/>
    </location>
</feature>
<keyword evidence="2" id="KW-0812">Transmembrane</keyword>
<proteinExistence type="predicted"/>
<keyword evidence="2" id="KW-1133">Transmembrane helix</keyword>
<dbReference type="InterPro" id="IPR012336">
    <property type="entry name" value="Thioredoxin-like_fold"/>
</dbReference>
<dbReference type="AlphaFoldDB" id="A0A087B9V9"/>
<evidence type="ECO:0000313" key="4">
    <source>
        <dbReference type="EMBL" id="KFI67809.1"/>
    </source>
</evidence>
<evidence type="ECO:0000256" key="1">
    <source>
        <dbReference type="SAM" id="MobiDB-lite"/>
    </source>
</evidence>
<gene>
    <name evidence="4" type="ORF">BMAGN_1513</name>
</gene>
<dbReference type="InterPro" id="IPR036249">
    <property type="entry name" value="Thioredoxin-like_sf"/>
</dbReference>
<dbReference type="SUPFAM" id="SSF52833">
    <property type="entry name" value="Thioredoxin-like"/>
    <property type="match status" value="1"/>
</dbReference>
<keyword evidence="2" id="KW-0472">Membrane</keyword>
<protein>
    <submittedName>
        <fullName evidence="4">Thioredoxin</fullName>
    </submittedName>
</protein>
<dbReference type="Proteomes" id="UP000029052">
    <property type="component" value="Unassembled WGS sequence"/>
</dbReference>
<dbReference type="EMBL" id="JGZB01000007">
    <property type="protein sequence ID" value="KFI67809.1"/>
    <property type="molecule type" value="Genomic_DNA"/>
</dbReference>
<evidence type="ECO:0000259" key="3">
    <source>
        <dbReference type="Pfam" id="PF13462"/>
    </source>
</evidence>
<keyword evidence="5" id="KW-1185">Reference proteome</keyword>
<dbReference type="eggNOG" id="COG1651">
    <property type="taxonomic scope" value="Bacteria"/>
</dbReference>
<dbReference type="STRING" id="1692.BMAGN_1513"/>
<dbReference type="Gene3D" id="3.40.30.10">
    <property type="entry name" value="Glutaredoxin"/>
    <property type="match status" value="1"/>
</dbReference>
<feature type="domain" description="Thioredoxin-like fold" evidence="3">
    <location>
        <begin position="116"/>
        <end position="282"/>
    </location>
</feature>